<proteinExistence type="predicted"/>
<dbReference type="RefSeq" id="WP_054845381.1">
    <property type="nucleotide sequence ID" value="NZ_AP018929.1"/>
</dbReference>
<accession>A0A510DZH1</accession>
<dbReference type="EMBL" id="AP018929">
    <property type="protein sequence ID" value="BBG22800.1"/>
    <property type="molecule type" value="Genomic_DNA"/>
</dbReference>
<evidence type="ECO:0000313" key="4">
    <source>
        <dbReference type="Proteomes" id="UP000325030"/>
    </source>
</evidence>
<dbReference type="STRING" id="1294262.GCA_001316085_00885"/>
<dbReference type="KEGG" id="step:IC006_0084"/>
<keyword evidence="3" id="KW-1185">Reference proteome</keyword>
<name>A0A510DZH1_9CREN</name>
<dbReference type="EMBL" id="AP018930">
    <property type="protein sequence ID" value="BBG25577.1"/>
    <property type="molecule type" value="Genomic_DNA"/>
</dbReference>
<reference evidence="4" key="1">
    <citation type="submission" date="2018-09" db="EMBL/GenBank/DDBJ databases">
        <title>Complete Genome Sequencing of Sulfolobus sp. JCM 16834.</title>
        <authorList>
            <person name="Kato S."/>
            <person name="Itoh T."/>
            <person name="Ohkuma M."/>
        </authorList>
    </citation>
    <scope>NUCLEOTIDE SEQUENCE [LARGE SCALE GENOMIC DNA]</scope>
    <source>
        <strain evidence="4">IC-007</strain>
    </source>
</reference>
<evidence type="ECO:0000313" key="3">
    <source>
        <dbReference type="Proteomes" id="UP000322983"/>
    </source>
</evidence>
<protein>
    <submittedName>
        <fullName evidence="2">Uncharacterized protein</fullName>
    </submittedName>
</protein>
<reference evidence="2 3" key="2">
    <citation type="journal article" date="2020" name="Int. J. Syst. Evol. Microbiol.">
        <title>Sulfuracidifex tepidarius gen. nov., sp. nov. and transfer of Sulfolobus metallicus Huber and Stetter 1992 to the genus Sulfuracidifex as Sulfuracidifex metallicus comb. nov.</title>
        <authorList>
            <person name="Itoh T."/>
            <person name="Miura T."/>
            <person name="Sakai H.D."/>
            <person name="Kato S."/>
            <person name="Ohkuma M."/>
            <person name="Takashina T."/>
        </authorList>
    </citation>
    <scope>NUCLEOTIDE SEQUENCE</scope>
    <source>
        <strain evidence="1 3">IC-006</strain>
        <strain evidence="2">IC-007</strain>
    </source>
</reference>
<sequence>MREEPWKRIPWHIGEETRKELEEVCQDLGITQLERCSDRILKYSIELIKSGEDISEESRRYEFTGINVISSSFLLYRVLKSNGKIDNDEIVRVVSATISSMQEERRTGKDKLYIGVVSTLVRLFTNLQISVEKNVLRGNLTSVDDETAENLINLFEKIAREIDVLESVERKGGFFKITLKSLGSENP</sequence>
<dbReference type="OrthoDB" id="378435at2157"/>
<dbReference type="Proteomes" id="UP000325030">
    <property type="component" value="Chromosome"/>
</dbReference>
<accession>A0A510DRM7</accession>
<dbReference type="Proteomes" id="UP000322983">
    <property type="component" value="Chromosome"/>
</dbReference>
<organism evidence="2 4">
    <name type="scientific">Sulfuracidifex tepidarius</name>
    <dbReference type="NCBI Taxonomy" id="1294262"/>
    <lineage>
        <taxon>Archaea</taxon>
        <taxon>Thermoproteota</taxon>
        <taxon>Thermoprotei</taxon>
        <taxon>Sulfolobales</taxon>
        <taxon>Sulfolobaceae</taxon>
        <taxon>Sulfuracidifex</taxon>
    </lineage>
</organism>
<dbReference type="AlphaFoldDB" id="A0A510DZH1"/>
<evidence type="ECO:0000313" key="2">
    <source>
        <dbReference type="EMBL" id="BBG25577.1"/>
    </source>
</evidence>
<evidence type="ECO:0000313" key="1">
    <source>
        <dbReference type="EMBL" id="BBG22800.1"/>
    </source>
</evidence>
<dbReference type="GeneID" id="41716606"/>
<gene>
    <name evidence="1" type="ORF">IC006_0084</name>
    <name evidence="2" type="ORF">IC007_0082</name>
</gene>